<evidence type="ECO:0000313" key="1">
    <source>
        <dbReference type="EMBL" id="RUO76938.1"/>
    </source>
</evidence>
<dbReference type="EMBL" id="PIQF01000001">
    <property type="protein sequence ID" value="RUO76938.1"/>
    <property type="molecule type" value="Genomic_DNA"/>
</dbReference>
<dbReference type="Proteomes" id="UP000287908">
    <property type="component" value="Unassembled WGS sequence"/>
</dbReference>
<dbReference type="Pfam" id="PF05635">
    <property type="entry name" value="23S_rRNA_IVP"/>
    <property type="match status" value="1"/>
</dbReference>
<dbReference type="SUPFAM" id="SSF158446">
    <property type="entry name" value="IVS-encoded protein-like"/>
    <property type="match status" value="1"/>
</dbReference>
<proteinExistence type="predicted"/>
<dbReference type="NCBIfam" id="TIGR02436">
    <property type="entry name" value="four helix bundle protein"/>
    <property type="match status" value="1"/>
</dbReference>
<keyword evidence="2" id="KW-1185">Reference proteome</keyword>
<dbReference type="InterPro" id="IPR012657">
    <property type="entry name" value="23S_rRNA-intervening_sequence"/>
</dbReference>
<dbReference type="PANTHER" id="PTHR38471">
    <property type="entry name" value="FOUR HELIX BUNDLE PROTEIN"/>
    <property type="match status" value="1"/>
</dbReference>
<protein>
    <recommendedName>
        <fullName evidence="3">Four helix bundle protein</fullName>
    </recommendedName>
</protein>
<sequence>MNYKKLRVWELSLASTFIIIDEIEQCRVFSFNDQILRSSISVPSNIAEGMVRSTPKQQLQFLNYARASNAEVETQVLIARHGGYFSVASCDTLANNCTRVGVGLFRLMREVRGRGTA</sequence>
<dbReference type="InterPro" id="IPR036583">
    <property type="entry name" value="23S_rRNA_IVS_sf"/>
</dbReference>
<dbReference type="RefSeq" id="WP_126783208.1">
    <property type="nucleotide sequence ID" value="NZ_PIQF01000001.1"/>
</dbReference>
<evidence type="ECO:0008006" key="3">
    <source>
        <dbReference type="Google" id="ProtNLM"/>
    </source>
</evidence>
<accession>A0A432ZG47</accession>
<reference evidence="1 2" key="1">
    <citation type="journal article" date="2011" name="Front. Microbiol.">
        <title>Genomic signatures of strain selection and enhancement in Bacillus atrophaeus var. globigii, a historical biowarfare simulant.</title>
        <authorList>
            <person name="Gibbons H.S."/>
            <person name="Broomall S.M."/>
            <person name="McNew L.A."/>
            <person name="Daligault H."/>
            <person name="Chapman C."/>
            <person name="Bruce D."/>
            <person name="Karavis M."/>
            <person name="Krepps M."/>
            <person name="McGregor P.A."/>
            <person name="Hong C."/>
            <person name="Park K.H."/>
            <person name="Akmal A."/>
            <person name="Feldman A."/>
            <person name="Lin J.S."/>
            <person name="Chang W.E."/>
            <person name="Higgs B.W."/>
            <person name="Demirev P."/>
            <person name="Lindquist J."/>
            <person name="Liem A."/>
            <person name="Fochler E."/>
            <person name="Read T.D."/>
            <person name="Tapia R."/>
            <person name="Johnson S."/>
            <person name="Bishop-Lilly K.A."/>
            <person name="Detter C."/>
            <person name="Han C."/>
            <person name="Sozhamannan S."/>
            <person name="Rosenzweig C.N."/>
            <person name="Skowronski E.W."/>
        </authorList>
    </citation>
    <scope>NUCLEOTIDE SEQUENCE [LARGE SCALE GENOMIC DNA]</scope>
    <source>
        <strain evidence="1 2">CL-SP19</strain>
    </source>
</reference>
<comment type="caution">
    <text evidence="1">The sequence shown here is derived from an EMBL/GenBank/DDBJ whole genome shotgun (WGS) entry which is preliminary data.</text>
</comment>
<organism evidence="1 2">
    <name type="scientific">Idiomarina seosinensis</name>
    <dbReference type="NCBI Taxonomy" id="281739"/>
    <lineage>
        <taxon>Bacteria</taxon>
        <taxon>Pseudomonadati</taxon>
        <taxon>Pseudomonadota</taxon>
        <taxon>Gammaproteobacteria</taxon>
        <taxon>Alteromonadales</taxon>
        <taxon>Idiomarinaceae</taxon>
        <taxon>Idiomarina</taxon>
    </lineage>
</organism>
<gene>
    <name evidence="1" type="ORF">CWI81_00050</name>
</gene>
<dbReference type="AlphaFoldDB" id="A0A432ZG47"/>
<evidence type="ECO:0000313" key="2">
    <source>
        <dbReference type="Proteomes" id="UP000287908"/>
    </source>
</evidence>
<name>A0A432ZG47_9GAMM</name>
<dbReference type="Gene3D" id="1.20.1440.60">
    <property type="entry name" value="23S rRNA-intervening sequence"/>
    <property type="match status" value="1"/>
</dbReference>
<dbReference type="OrthoDB" id="160990at2"/>
<dbReference type="PANTHER" id="PTHR38471:SF2">
    <property type="entry name" value="FOUR HELIX BUNDLE PROTEIN"/>
    <property type="match status" value="1"/>
</dbReference>